<dbReference type="EMBL" id="RJKX01000011">
    <property type="protein sequence ID" value="ROQ01255.1"/>
    <property type="molecule type" value="Genomic_DNA"/>
</dbReference>
<gene>
    <name evidence="1" type="ORF">EDC65_0433</name>
</gene>
<name>A0A3N1MDR1_9PROT</name>
<accession>A0A3N1MDR1</accession>
<evidence type="ECO:0000313" key="1">
    <source>
        <dbReference type="EMBL" id="ROQ01255.1"/>
    </source>
</evidence>
<sequence length="692" mass="74743">MDNHTVAITWNWGVHEVVAFDPSHQMLDFGWVSGEYFSVTEVNGSVVISLPANQHSYTLTGVTLDELSISNVMAKTTSALDVWTAALAAGSPEDPGSGHEDHVVTIGWNYGVHETVAFDPSHQMLDFGWVTGEYFTVTEVDGSVVISLPLNNHSYTLTGVTLDELTIANIMANDQSALDVWTAALAGGDGGEDPGHGGHTVTIGWDYGVHAVIQFDPSHQMLDFGWVTGEYFTVTEVDGSVVISLPLNDHSYTLSGVMLHELTLDNIMANDQSALDVWAAVLDGDDPGHGGGHIIAITMSHGANTVLQFDPSHQVLDFGSITAADFTITELNGSVVISLPAHMQTYTLSGVTLDEMTMANITASQQSTRDEWAEALDDGEDTIDPELPEGGTLFHVTTNGADIVGFDPATDVLDLGQVSVHVFIPVDTPDGLGFMNPWNGDIQVIQGINLGELGPGNFMPVWNNHLREDLSGALAWERGIVEQPNTVYARSHEQNQIDRVEFDAVTDKVDFRYYGTRELISMTQLDEGVMIANGGTGQRLILLDTELSELSGKNFIFHMAQVYEDHLDTQLGITFDPANVLPRVGTLAGTGTVMGESDGQDGYPVSGTITEIGWGWGVHTVLDFDPSEDRLDFGFIATSQFTVVDNAAGILVSMVGNNRTYLLNGLDFEDLKIDNILAADTGTFNAWIDFLT</sequence>
<dbReference type="AlphaFoldDB" id="A0A3N1MDR1"/>
<comment type="caution">
    <text evidence="1">The sequence shown here is derived from an EMBL/GenBank/DDBJ whole genome shotgun (WGS) entry which is preliminary data.</text>
</comment>
<dbReference type="Proteomes" id="UP000278222">
    <property type="component" value="Unassembled WGS sequence"/>
</dbReference>
<reference evidence="1 2" key="1">
    <citation type="submission" date="2018-11" db="EMBL/GenBank/DDBJ databases">
        <title>Genomic Encyclopedia of Type Strains, Phase IV (KMG-IV): sequencing the most valuable type-strain genomes for metagenomic binning, comparative biology and taxonomic classification.</title>
        <authorList>
            <person name="Goeker M."/>
        </authorList>
    </citation>
    <scope>NUCLEOTIDE SEQUENCE [LARGE SCALE GENOMIC DNA]</scope>
    <source>
        <strain evidence="1 2">DSM 5900</strain>
    </source>
</reference>
<dbReference type="OrthoDB" id="480426at2"/>
<dbReference type="RefSeq" id="WP_123688037.1">
    <property type="nucleotide sequence ID" value="NZ_AP019700.1"/>
</dbReference>
<evidence type="ECO:0000313" key="2">
    <source>
        <dbReference type="Proteomes" id="UP000278222"/>
    </source>
</evidence>
<proteinExistence type="predicted"/>
<protein>
    <submittedName>
        <fullName evidence="1">Uncharacterized protein</fullName>
    </submittedName>
</protein>
<keyword evidence="2" id="KW-1185">Reference proteome</keyword>
<organism evidence="1 2">
    <name type="scientific">Stella humosa</name>
    <dbReference type="NCBI Taxonomy" id="94"/>
    <lineage>
        <taxon>Bacteria</taxon>
        <taxon>Pseudomonadati</taxon>
        <taxon>Pseudomonadota</taxon>
        <taxon>Alphaproteobacteria</taxon>
        <taxon>Rhodospirillales</taxon>
        <taxon>Stellaceae</taxon>
        <taxon>Stella</taxon>
    </lineage>
</organism>